<keyword evidence="3" id="KW-1185">Reference proteome</keyword>
<dbReference type="KEGG" id="mng:MNEG_16208"/>
<sequence length="102" mass="10062">MYEGVLPPRQDDGAAGGAYNTPPNPFARPRVAYITSLGQQAARGNAASDDETSDGATSDDEAPQDEEEGGGASQDEGAEEGGAAAAAGPDGAAPRGTVEQVG</sequence>
<evidence type="ECO:0000313" key="2">
    <source>
        <dbReference type="EMBL" id="KIY91755.1"/>
    </source>
</evidence>
<evidence type="ECO:0000313" key="3">
    <source>
        <dbReference type="Proteomes" id="UP000054498"/>
    </source>
</evidence>
<feature type="region of interest" description="Disordered" evidence="1">
    <location>
        <begin position="1"/>
        <end position="102"/>
    </location>
</feature>
<dbReference type="Proteomes" id="UP000054498">
    <property type="component" value="Unassembled WGS sequence"/>
</dbReference>
<evidence type="ECO:0000256" key="1">
    <source>
        <dbReference type="SAM" id="MobiDB-lite"/>
    </source>
</evidence>
<feature type="compositionally biased region" description="Low complexity" evidence="1">
    <location>
        <begin position="81"/>
        <end position="93"/>
    </location>
</feature>
<proteinExistence type="predicted"/>
<accession>A0A0D2M8I6</accession>
<dbReference type="RefSeq" id="XP_013890775.1">
    <property type="nucleotide sequence ID" value="XM_014035321.1"/>
</dbReference>
<organism evidence="2 3">
    <name type="scientific">Monoraphidium neglectum</name>
    <dbReference type="NCBI Taxonomy" id="145388"/>
    <lineage>
        <taxon>Eukaryota</taxon>
        <taxon>Viridiplantae</taxon>
        <taxon>Chlorophyta</taxon>
        <taxon>core chlorophytes</taxon>
        <taxon>Chlorophyceae</taxon>
        <taxon>CS clade</taxon>
        <taxon>Sphaeropleales</taxon>
        <taxon>Selenastraceae</taxon>
        <taxon>Monoraphidium</taxon>
    </lineage>
</organism>
<dbReference type="GeneID" id="25733945"/>
<dbReference type="AlphaFoldDB" id="A0A0D2M8I6"/>
<name>A0A0D2M8I6_9CHLO</name>
<dbReference type="EMBL" id="KK106322">
    <property type="protein sequence ID" value="KIY91755.1"/>
    <property type="molecule type" value="Genomic_DNA"/>
</dbReference>
<gene>
    <name evidence="2" type="ORF">MNEG_16208</name>
</gene>
<reference evidence="2 3" key="1">
    <citation type="journal article" date="2013" name="BMC Genomics">
        <title>Reconstruction of the lipid metabolism for the microalga Monoraphidium neglectum from its genome sequence reveals characteristics suitable for biofuel production.</title>
        <authorList>
            <person name="Bogen C."/>
            <person name="Al-Dilaimi A."/>
            <person name="Albersmeier A."/>
            <person name="Wichmann J."/>
            <person name="Grundmann M."/>
            <person name="Rupp O."/>
            <person name="Lauersen K.J."/>
            <person name="Blifernez-Klassen O."/>
            <person name="Kalinowski J."/>
            <person name="Goesmann A."/>
            <person name="Mussgnug J.H."/>
            <person name="Kruse O."/>
        </authorList>
    </citation>
    <scope>NUCLEOTIDE SEQUENCE [LARGE SCALE GENOMIC DNA]</scope>
    <source>
        <strain evidence="2 3">SAG 48.87</strain>
    </source>
</reference>
<feature type="compositionally biased region" description="Acidic residues" evidence="1">
    <location>
        <begin position="48"/>
        <end position="69"/>
    </location>
</feature>
<protein>
    <submittedName>
        <fullName evidence="2">Uncharacterized protein</fullName>
    </submittedName>
</protein>